<evidence type="ECO:0000313" key="4">
    <source>
        <dbReference type="EMBL" id="AWI07465.1"/>
    </source>
</evidence>
<evidence type="ECO:0000313" key="5">
    <source>
        <dbReference type="Proteomes" id="UP000244910"/>
    </source>
</evidence>
<organism evidence="4 5">
    <name type="scientific">Clostridium drakei</name>
    <dbReference type="NCBI Taxonomy" id="332101"/>
    <lineage>
        <taxon>Bacteria</taxon>
        <taxon>Bacillati</taxon>
        <taxon>Bacillota</taxon>
        <taxon>Clostridia</taxon>
        <taxon>Eubacteriales</taxon>
        <taxon>Clostridiaceae</taxon>
        <taxon>Clostridium</taxon>
    </lineage>
</organism>
<evidence type="ECO:0000259" key="3">
    <source>
        <dbReference type="PROSITE" id="PS01031"/>
    </source>
</evidence>
<gene>
    <name evidence="4" type="ORF">B9W14_24400</name>
</gene>
<dbReference type="SUPFAM" id="SSF49764">
    <property type="entry name" value="HSP20-like chaperones"/>
    <property type="match status" value="1"/>
</dbReference>
<dbReference type="InterPro" id="IPR031107">
    <property type="entry name" value="Small_HSP"/>
</dbReference>
<dbReference type="AlphaFoldDB" id="A0A2U8DYI3"/>
<feature type="domain" description="SHSP" evidence="3">
    <location>
        <begin position="37"/>
        <end position="150"/>
    </location>
</feature>
<dbReference type="KEGG" id="cdrk:B9W14_24400"/>
<dbReference type="OrthoDB" id="9811615at2"/>
<dbReference type="EMBL" id="CP020953">
    <property type="protein sequence ID" value="AWI07465.1"/>
    <property type="molecule type" value="Genomic_DNA"/>
</dbReference>
<dbReference type="InterPro" id="IPR002068">
    <property type="entry name" value="A-crystallin/Hsp20_dom"/>
</dbReference>
<reference evidence="5" key="1">
    <citation type="submission" date="2017-04" db="EMBL/GenBank/DDBJ databases">
        <authorList>
            <person name="Song Y."/>
            <person name="Cho B.-K."/>
        </authorList>
    </citation>
    <scope>NUCLEOTIDE SEQUENCE [LARGE SCALE GENOMIC DNA]</scope>
    <source>
        <strain evidence="5">SL1</strain>
    </source>
</reference>
<dbReference type="Gene3D" id="2.60.40.790">
    <property type="match status" value="1"/>
</dbReference>
<dbReference type="InterPro" id="IPR053570">
    <property type="entry name" value="sHSP/HSP20"/>
</dbReference>
<dbReference type="InterPro" id="IPR008978">
    <property type="entry name" value="HSP20-like_chaperone"/>
</dbReference>
<comment type="similarity">
    <text evidence="1 2">Belongs to the small heat shock protein (HSP20) family.</text>
</comment>
<keyword evidence="5" id="KW-1185">Reference proteome</keyword>
<dbReference type="NCBIfam" id="NF042420">
    <property type="entry name" value="Hsp18_Clos"/>
    <property type="match status" value="1"/>
</dbReference>
<proteinExistence type="inferred from homology"/>
<dbReference type="CDD" id="cd06471">
    <property type="entry name" value="ACD_LpsHSP_like"/>
    <property type="match status" value="1"/>
</dbReference>
<sequence>MFDMIPFRRNDSINKRGEDIFDSFFNNFFGEDTFYPSNISTFGNGFKVDLKEDENNYMIEADLPGIKKENIDISLNNNYLTISAKRQDDVEDKNGNYVRRERRYGEFKRSFYIDNVDENAIDASFSDGVLKVILPKKEKIKESQRRIDIH</sequence>
<dbReference type="Pfam" id="PF00011">
    <property type="entry name" value="HSP20"/>
    <property type="match status" value="1"/>
</dbReference>
<accession>A0A2U8DYI3</accession>
<evidence type="ECO:0000256" key="2">
    <source>
        <dbReference type="RuleBase" id="RU003616"/>
    </source>
</evidence>
<name>A0A2U8DYI3_9CLOT</name>
<evidence type="ECO:0000256" key="1">
    <source>
        <dbReference type="PROSITE-ProRule" id="PRU00285"/>
    </source>
</evidence>
<protein>
    <submittedName>
        <fullName evidence="4">Heat-shock protein</fullName>
    </submittedName>
</protein>
<dbReference type="PROSITE" id="PS01031">
    <property type="entry name" value="SHSP"/>
    <property type="match status" value="1"/>
</dbReference>
<dbReference type="Proteomes" id="UP000244910">
    <property type="component" value="Chromosome"/>
</dbReference>
<dbReference type="PANTHER" id="PTHR11527">
    <property type="entry name" value="HEAT-SHOCK PROTEIN 20 FAMILY MEMBER"/>
    <property type="match status" value="1"/>
</dbReference>
<dbReference type="RefSeq" id="WP_032078452.1">
    <property type="nucleotide sequence ID" value="NZ_CP020953.1"/>
</dbReference>